<dbReference type="InterPro" id="IPR045092">
    <property type="entry name" value="Rrp6-like"/>
</dbReference>
<feature type="region of interest" description="Disordered" evidence="1">
    <location>
        <begin position="61"/>
        <end position="81"/>
    </location>
</feature>
<dbReference type="STRING" id="3068.D8U7N7"/>
<dbReference type="InParanoid" id="D8U7N7"/>
<feature type="compositionally biased region" description="Basic and acidic residues" evidence="1">
    <location>
        <begin position="69"/>
        <end position="78"/>
    </location>
</feature>
<dbReference type="GO" id="GO:0000176">
    <property type="term" value="C:nuclear exosome (RNase complex)"/>
    <property type="evidence" value="ECO:0007669"/>
    <property type="project" value="TreeGrafter"/>
</dbReference>
<dbReference type="GO" id="GO:0071038">
    <property type="term" value="P:TRAMP-dependent tRNA surveillance pathway"/>
    <property type="evidence" value="ECO:0007669"/>
    <property type="project" value="TreeGrafter"/>
</dbReference>
<dbReference type="GO" id="GO:0000175">
    <property type="term" value="F:3'-5'-RNA exonuclease activity"/>
    <property type="evidence" value="ECO:0007669"/>
    <property type="project" value="InterPro"/>
</dbReference>
<protein>
    <submittedName>
        <fullName evidence="2">Uncharacterized protein</fullName>
    </submittedName>
</protein>
<dbReference type="GO" id="GO:0000467">
    <property type="term" value="P:exonucleolytic trimming to generate mature 3'-end of 5.8S rRNA from tricistronic rRNA transcript (SSU-rRNA, 5.8S rRNA, LSU-rRNA)"/>
    <property type="evidence" value="ECO:0007669"/>
    <property type="project" value="InterPro"/>
</dbReference>
<dbReference type="GO" id="GO:0071044">
    <property type="term" value="P:histone mRNA catabolic process"/>
    <property type="evidence" value="ECO:0007669"/>
    <property type="project" value="TreeGrafter"/>
</dbReference>
<dbReference type="GO" id="GO:0071040">
    <property type="term" value="P:nuclear polyadenylation-dependent antisense transcript catabolic process"/>
    <property type="evidence" value="ECO:0007669"/>
    <property type="project" value="TreeGrafter"/>
</dbReference>
<reference evidence="2 3" key="1">
    <citation type="journal article" date="2010" name="Science">
        <title>Genomic analysis of organismal complexity in the multicellular green alga Volvox carteri.</title>
        <authorList>
            <person name="Prochnik S.E."/>
            <person name="Umen J."/>
            <person name="Nedelcu A.M."/>
            <person name="Hallmann A."/>
            <person name="Miller S.M."/>
            <person name="Nishii I."/>
            <person name="Ferris P."/>
            <person name="Kuo A."/>
            <person name="Mitros T."/>
            <person name="Fritz-Laylin L.K."/>
            <person name="Hellsten U."/>
            <person name="Chapman J."/>
            <person name="Simakov O."/>
            <person name="Rensing S.A."/>
            <person name="Terry A."/>
            <person name="Pangilinan J."/>
            <person name="Kapitonov V."/>
            <person name="Jurka J."/>
            <person name="Salamov A."/>
            <person name="Shapiro H."/>
            <person name="Schmutz J."/>
            <person name="Grimwood J."/>
            <person name="Lindquist E."/>
            <person name="Lucas S."/>
            <person name="Grigoriev I.V."/>
            <person name="Schmitt R."/>
            <person name="Kirk D."/>
            <person name="Rokhsar D.S."/>
        </authorList>
    </citation>
    <scope>NUCLEOTIDE SEQUENCE [LARGE SCALE GENOMIC DNA]</scope>
    <source>
        <strain evidence="3">f. Nagariensis / Eve</strain>
    </source>
</reference>
<dbReference type="GeneID" id="9625075"/>
<dbReference type="Proteomes" id="UP000001058">
    <property type="component" value="Unassembled WGS sequence"/>
</dbReference>
<dbReference type="RefSeq" id="XP_002954693.1">
    <property type="nucleotide sequence ID" value="XM_002954647.1"/>
</dbReference>
<dbReference type="GO" id="GO:0071037">
    <property type="term" value="P:nuclear polyadenylation-dependent snRNA catabolic process"/>
    <property type="evidence" value="ECO:0007669"/>
    <property type="project" value="TreeGrafter"/>
</dbReference>
<evidence type="ECO:0000256" key="1">
    <source>
        <dbReference type="SAM" id="MobiDB-lite"/>
    </source>
</evidence>
<evidence type="ECO:0000313" key="2">
    <source>
        <dbReference type="EMBL" id="EFJ44334.1"/>
    </source>
</evidence>
<accession>D8U7N7</accession>
<evidence type="ECO:0000313" key="3">
    <source>
        <dbReference type="Proteomes" id="UP000001058"/>
    </source>
</evidence>
<dbReference type="GO" id="GO:0005730">
    <property type="term" value="C:nucleolus"/>
    <property type="evidence" value="ECO:0007669"/>
    <property type="project" value="TreeGrafter"/>
</dbReference>
<proteinExistence type="predicted"/>
<gene>
    <name evidence="2" type="ORF">VOLCADRAFT_95512</name>
</gene>
<name>D8U7N7_VOLCA</name>
<organism evidence="3">
    <name type="scientific">Volvox carteri f. nagariensis</name>
    <dbReference type="NCBI Taxonomy" id="3068"/>
    <lineage>
        <taxon>Eukaryota</taxon>
        <taxon>Viridiplantae</taxon>
        <taxon>Chlorophyta</taxon>
        <taxon>core chlorophytes</taxon>
        <taxon>Chlorophyceae</taxon>
        <taxon>CS clade</taxon>
        <taxon>Chlamydomonadales</taxon>
        <taxon>Volvocaceae</taxon>
        <taxon>Volvox</taxon>
    </lineage>
</organism>
<dbReference type="eggNOG" id="KOG4373">
    <property type="taxonomic scope" value="Eukaryota"/>
</dbReference>
<dbReference type="GO" id="GO:0071035">
    <property type="term" value="P:nuclear polyadenylation-dependent rRNA catabolic process"/>
    <property type="evidence" value="ECO:0007669"/>
    <property type="project" value="TreeGrafter"/>
</dbReference>
<keyword evidence="3" id="KW-1185">Reference proteome</keyword>
<dbReference type="GO" id="GO:0071051">
    <property type="term" value="P:poly(A)-dependent snoRNA 3'-end processing"/>
    <property type="evidence" value="ECO:0007669"/>
    <property type="project" value="TreeGrafter"/>
</dbReference>
<sequence length="182" mass="20693">MGGWVYQNCRMLSHEGQLLCFCDSRKLRWYLNKGLAVQVCEDPPTIQLLFEHQNTDQKLGEQLGGHRATGREGVREGEGGTDDFYTQSKSNRCVGCGCSSHYLRYRVLPACYRRHMPSALKSHRSHDVVLLCIDCHELAQKPLARQHSGHRRLRTELSESRMRGATLLPSVIALNMYPFGTC</sequence>
<dbReference type="AlphaFoldDB" id="D8U7N7"/>
<dbReference type="PANTHER" id="PTHR12124">
    <property type="entry name" value="POLYMYOSITIS/SCLERODERMA AUTOANTIGEN-RELATED"/>
    <property type="match status" value="1"/>
</dbReference>
<dbReference type="OrthoDB" id="2250022at2759"/>
<dbReference type="GO" id="GO:0071039">
    <property type="term" value="P:nuclear polyadenylation-dependent CUT catabolic process"/>
    <property type="evidence" value="ECO:0007669"/>
    <property type="project" value="TreeGrafter"/>
</dbReference>
<dbReference type="GO" id="GO:0071036">
    <property type="term" value="P:nuclear polyadenylation-dependent snoRNA catabolic process"/>
    <property type="evidence" value="ECO:0007669"/>
    <property type="project" value="TreeGrafter"/>
</dbReference>
<dbReference type="GO" id="GO:0003727">
    <property type="term" value="F:single-stranded RNA binding"/>
    <property type="evidence" value="ECO:0007669"/>
    <property type="project" value="TreeGrafter"/>
</dbReference>
<dbReference type="PANTHER" id="PTHR12124:SF47">
    <property type="entry name" value="EXOSOME COMPONENT 10"/>
    <property type="match status" value="1"/>
</dbReference>
<dbReference type="EMBL" id="GL378365">
    <property type="protein sequence ID" value="EFJ44334.1"/>
    <property type="molecule type" value="Genomic_DNA"/>
</dbReference>
<dbReference type="KEGG" id="vcn:VOLCADRAFT_95512"/>